<protein>
    <submittedName>
        <fullName evidence="1">Uncharacterized protein</fullName>
    </submittedName>
</protein>
<evidence type="ECO:0000313" key="2">
    <source>
        <dbReference type="Proteomes" id="UP000828251"/>
    </source>
</evidence>
<keyword evidence="2" id="KW-1185">Reference proteome</keyword>
<name>A0A9D3W3G6_9ROSI</name>
<dbReference type="EMBL" id="JAIQCV010000004">
    <property type="protein sequence ID" value="KAH1108251.1"/>
    <property type="molecule type" value="Genomic_DNA"/>
</dbReference>
<reference evidence="1 2" key="1">
    <citation type="journal article" date="2021" name="Plant Biotechnol. J.">
        <title>Multi-omics assisted identification of the key and species-specific regulatory components of drought-tolerant mechanisms in Gossypium stocksii.</title>
        <authorList>
            <person name="Yu D."/>
            <person name="Ke L."/>
            <person name="Zhang D."/>
            <person name="Wu Y."/>
            <person name="Sun Y."/>
            <person name="Mei J."/>
            <person name="Sun J."/>
            <person name="Sun Y."/>
        </authorList>
    </citation>
    <scope>NUCLEOTIDE SEQUENCE [LARGE SCALE GENOMIC DNA]</scope>
    <source>
        <strain evidence="2">cv. E1</strain>
        <tissue evidence="1">Leaf</tissue>
    </source>
</reference>
<accession>A0A9D3W3G6</accession>
<proteinExistence type="predicted"/>
<dbReference type="AlphaFoldDB" id="A0A9D3W3G6"/>
<evidence type="ECO:0000313" key="1">
    <source>
        <dbReference type="EMBL" id="KAH1108251.1"/>
    </source>
</evidence>
<gene>
    <name evidence="1" type="ORF">J1N35_012019</name>
</gene>
<organism evidence="1 2">
    <name type="scientific">Gossypium stocksii</name>
    <dbReference type="NCBI Taxonomy" id="47602"/>
    <lineage>
        <taxon>Eukaryota</taxon>
        <taxon>Viridiplantae</taxon>
        <taxon>Streptophyta</taxon>
        <taxon>Embryophyta</taxon>
        <taxon>Tracheophyta</taxon>
        <taxon>Spermatophyta</taxon>
        <taxon>Magnoliopsida</taxon>
        <taxon>eudicotyledons</taxon>
        <taxon>Gunneridae</taxon>
        <taxon>Pentapetalae</taxon>
        <taxon>rosids</taxon>
        <taxon>malvids</taxon>
        <taxon>Malvales</taxon>
        <taxon>Malvaceae</taxon>
        <taxon>Malvoideae</taxon>
        <taxon>Gossypium</taxon>
    </lineage>
</organism>
<sequence>MEESSNTRPPILEKEEVSILKRRKRKAQNYGQRERYFIVDLRKANDTLDEAIKKKDEVIVKTGATFKANEQELNDVKATFNKYECQRDEISAVGRSKPGCN</sequence>
<dbReference type="Proteomes" id="UP000828251">
    <property type="component" value="Unassembled WGS sequence"/>
</dbReference>
<comment type="caution">
    <text evidence="1">The sequence shown here is derived from an EMBL/GenBank/DDBJ whole genome shotgun (WGS) entry which is preliminary data.</text>
</comment>